<evidence type="ECO:0008006" key="4">
    <source>
        <dbReference type="Google" id="ProtNLM"/>
    </source>
</evidence>
<dbReference type="AlphaFoldDB" id="A0A517Z8N2"/>
<gene>
    <name evidence="2" type="ORF">Mal4_31820</name>
</gene>
<protein>
    <recommendedName>
        <fullName evidence="4">Type III secretion system chaperone</fullName>
    </recommendedName>
</protein>
<reference evidence="2 3" key="1">
    <citation type="submission" date="2019-02" db="EMBL/GenBank/DDBJ databases">
        <title>Deep-cultivation of Planctomycetes and their phenomic and genomic characterization uncovers novel biology.</title>
        <authorList>
            <person name="Wiegand S."/>
            <person name="Jogler M."/>
            <person name="Boedeker C."/>
            <person name="Pinto D."/>
            <person name="Vollmers J."/>
            <person name="Rivas-Marin E."/>
            <person name="Kohn T."/>
            <person name="Peeters S.H."/>
            <person name="Heuer A."/>
            <person name="Rast P."/>
            <person name="Oberbeckmann S."/>
            <person name="Bunk B."/>
            <person name="Jeske O."/>
            <person name="Meyerdierks A."/>
            <person name="Storesund J.E."/>
            <person name="Kallscheuer N."/>
            <person name="Luecker S."/>
            <person name="Lage O.M."/>
            <person name="Pohl T."/>
            <person name="Merkel B.J."/>
            <person name="Hornburger P."/>
            <person name="Mueller R.-W."/>
            <person name="Bruemmer F."/>
            <person name="Labrenz M."/>
            <person name="Spormann A.M."/>
            <person name="Op den Camp H."/>
            <person name="Overmann J."/>
            <person name="Amann R."/>
            <person name="Jetten M.S.M."/>
            <person name="Mascher T."/>
            <person name="Medema M.H."/>
            <person name="Devos D.P."/>
            <person name="Kaster A.-K."/>
            <person name="Ovreas L."/>
            <person name="Rohde M."/>
            <person name="Galperin M.Y."/>
            <person name="Jogler C."/>
        </authorList>
    </citation>
    <scope>NUCLEOTIDE SEQUENCE [LARGE SCALE GENOMIC DNA]</scope>
    <source>
        <strain evidence="2 3">Mal4</strain>
    </source>
</reference>
<sequence>MRIGVRRSIMTGVLVGLLMSGVFSGTTLAQSPAPGQLSEEQLGQLIQAIGLKPDKQEQRYDFAFRADVAEQQWELSMSAVLSQDGSAIWIMAWLDELPKSAAEVPRSALLRLLAENDKLGSGKFFAYIPTNRRFVLQRTVPNADMTSAKFREHLQDLGSSVVETYPTWSTASWVPKSSEPAAAAAAPAGGAPTRSAANESKFEVPVRR</sequence>
<keyword evidence="3" id="KW-1185">Reference proteome</keyword>
<name>A0A517Z8N2_9PLAN</name>
<evidence type="ECO:0000256" key="1">
    <source>
        <dbReference type="SAM" id="MobiDB-lite"/>
    </source>
</evidence>
<dbReference type="OrthoDB" id="212092at2"/>
<feature type="compositionally biased region" description="Low complexity" evidence="1">
    <location>
        <begin position="180"/>
        <end position="192"/>
    </location>
</feature>
<dbReference type="Proteomes" id="UP000320496">
    <property type="component" value="Chromosome"/>
</dbReference>
<dbReference type="EMBL" id="CP036275">
    <property type="protein sequence ID" value="QDU38850.1"/>
    <property type="molecule type" value="Genomic_DNA"/>
</dbReference>
<feature type="region of interest" description="Disordered" evidence="1">
    <location>
        <begin position="179"/>
        <end position="208"/>
    </location>
</feature>
<accession>A0A517Z8N2</accession>
<evidence type="ECO:0000313" key="2">
    <source>
        <dbReference type="EMBL" id="QDU38850.1"/>
    </source>
</evidence>
<proteinExistence type="predicted"/>
<dbReference type="KEGG" id="mri:Mal4_31820"/>
<dbReference type="CDD" id="cd16364">
    <property type="entry name" value="T3SC_I-like"/>
    <property type="match status" value="1"/>
</dbReference>
<dbReference type="RefSeq" id="WP_145370096.1">
    <property type="nucleotide sequence ID" value="NZ_CP036275.1"/>
</dbReference>
<organism evidence="2 3">
    <name type="scientific">Maioricimonas rarisocia</name>
    <dbReference type="NCBI Taxonomy" id="2528026"/>
    <lineage>
        <taxon>Bacteria</taxon>
        <taxon>Pseudomonadati</taxon>
        <taxon>Planctomycetota</taxon>
        <taxon>Planctomycetia</taxon>
        <taxon>Planctomycetales</taxon>
        <taxon>Planctomycetaceae</taxon>
        <taxon>Maioricimonas</taxon>
    </lineage>
</organism>
<evidence type="ECO:0000313" key="3">
    <source>
        <dbReference type="Proteomes" id="UP000320496"/>
    </source>
</evidence>